<reference evidence="1" key="1">
    <citation type="submission" date="2022-10" db="EMBL/GenBank/DDBJ databases">
        <title>Adaptive evolution leads to modifications in subtelomeric GC content in a zoonotic Cryptosporidium species.</title>
        <authorList>
            <person name="Li J."/>
            <person name="Feng Y."/>
            <person name="Xiao L."/>
        </authorList>
    </citation>
    <scope>NUCLEOTIDE SEQUENCE</scope>
    <source>
        <strain evidence="1">33844</strain>
    </source>
</reference>
<evidence type="ECO:0000313" key="1">
    <source>
        <dbReference type="EMBL" id="KAJ1613000.1"/>
    </source>
</evidence>
<proteinExistence type="predicted"/>
<sequence>MDLNNCSMLGDALYKDSQVLKTITGRFFPENRNRRFLDISTLKYNELTVFSEFLSMQNEGLSSVSYKIEDSCIDFWSYSVKNSPFDLILVLDCTYSLHLFSLKRQLTPHSKFDCPLVTQRIPNTINRFPSLGGRENTNTNNNSVCSPQKAKIIGQDVYNLQFLVKKESSIQLFKDRKAPRIDFIRPYKHSKKYFSSNPIIIEKRIPKYHMAIDHETGYIAICAFSWSFLIVPNITLTKDGVIEEVKLKTQTENLFHLDSLRYKLEGISFLEACKHNKPMVCLLTDLKNHLLGTKTLIFDWTSLIKTQINPKDNHHKPISETACFPIQNFKSTLTTSELYHMRIFSISIPAIHMKSAHVSVGRSGDDMQMPVCACGNRKLLIIFSYERNELKLLFRDLSVAGLDRQEEEDVLVIDLWNYYDERIYIDLRDLVVIEENVENSRIKFLVSSKCMEMFVLTVHFVENRMRAFDFTRIRHQSSPNFELSDISSICPYIYLDEGSNVVRSALVSSTFGIFKKIHLPDWSQEFISAPMAAQILQVEKCIQIPQRSEKQLVLAAKRYRCHWDKIKRVYHFQYDYIIRFMFLHSIRTSTLIQFPTKSSGVLGISVLPVGESRHLVVYSRLGESQADLLLRQDATSSDKCEFKKVKIDGILIGEQATILCVKICHDLLLQVSESRILLYQGVFDQINRLEAQGHKDGGFQTNKRDLWNYPDSIMFAKIVDENKILILTQGHQLIQLTVNSFDSFYSTLVKEIDNILVVSSFESKALTINKVGQVILAMIGDCQGQIFAIMWLAENPSESYSSLLNLDGSVVTEQKSESIDSGMVTSMEFDSVHQNTAYIATSRGHLYILDLTRVAQDLLGGQVRYHPDYYNRMFIDLRSYHSFDEILDWKFIGIYRKYHLSNHQVCKNRIIIGSTSLYLCVELLETCKEVRKVLQIRRLQLPQCSIITQLGENSQEESVCLFCLELGSAQRAQILNVELSKHQIYDKTLPLEGIHNQIENMIYLEEKSRLVVNMESTISCDSSTGAVRSQLFLLDSEAQLYGSQAYSGDQNASNSPEMLRFRIFPGNEKTNFFQVFNLKENPSHIQSTIIQLVSVLGKPLETNNPQHDPFFVLGRHSLWGTESVLVYKSPHLPRKYLFFFVGSQLDADQTAGLVSTLALTCVEISRPQSEPKNSITHPQPPTASFYGQTISFGTGFVLKIEHSLSFPGKLIESIASLEDTTSIQLDLIEPISESSTQFILHRMFSKLGTEFKLSMVEYGGSPRKSYPHHFQIYENHSGHLSLIYSGNPLKHADKIFVIGMQILLNYMFKRPNNETVSAFPAVFTNLLFSIFDTVFSAKFRASTPKSSYNTAKQRPFFAKKRTVCLTDKQIDDGLGKTTVRLHQISDLYRQTCPSCTQWKVLMVLVIWYNLITRLIDCRDKQHVFVRNLTCPLIKDWILELEKNVCIDPQLIMDQSYIFENFLVPDSYHKYFQELVFYSL</sequence>
<protein>
    <submittedName>
        <fullName evidence="1">Uncharacterized protein</fullName>
    </submittedName>
</protein>
<name>A0A9D5HYP9_9CRYT</name>
<dbReference type="Proteomes" id="UP001067231">
    <property type="component" value="Unassembled WGS sequence"/>
</dbReference>
<organism evidence="1">
    <name type="scientific">Cryptosporidium canis</name>
    <dbReference type="NCBI Taxonomy" id="195482"/>
    <lineage>
        <taxon>Eukaryota</taxon>
        <taxon>Sar</taxon>
        <taxon>Alveolata</taxon>
        <taxon>Apicomplexa</taxon>
        <taxon>Conoidasida</taxon>
        <taxon>Coccidia</taxon>
        <taxon>Eucoccidiorida</taxon>
        <taxon>Eimeriorina</taxon>
        <taxon>Cryptosporidiidae</taxon>
        <taxon>Cryptosporidium</taxon>
    </lineage>
</organism>
<accession>A0A9D5HYP9</accession>
<dbReference type="OrthoDB" id="5945655at2759"/>
<dbReference type="EMBL" id="JAPCXC010000004">
    <property type="protein sequence ID" value="KAJ1613000.1"/>
    <property type="molecule type" value="Genomic_DNA"/>
</dbReference>
<gene>
    <name evidence="1" type="ORF">OJ253_385</name>
</gene>
<comment type="caution">
    <text evidence="1">The sequence shown here is derived from an EMBL/GenBank/DDBJ whole genome shotgun (WGS) entry which is preliminary data.</text>
</comment>